<reference evidence="2 3" key="2">
    <citation type="journal article" date="2011" name="Stand. Genomic Sci.">
        <title>Complete genome sequence of Mahella australiensis type strain (50-1 BON).</title>
        <authorList>
            <person name="Sikorski J."/>
            <person name="Teshima H."/>
            <person name="Nolan M."/>
            <person name="Lucas S."/>
            <person name="Hammon N."/>
            <person name="Deshpande S."/>
            <person name="Cheng J.F."/>
            <person name="Pitluck S."/>
            <person name="Liolios K."/>
            <person name="Pagani I."/>
            <person name="Ivanova N."/>
            <person name="Huntemann M."/>
            <person name="Mavromatis K."/>
            <person name="Ovchinikova G."/>
            <person name="Pati A."/>
            <person name="Tapia R."/>
            <person name="Han C."/>
            <person name="Goodwin L."/>
            <person name="Chen A."/>
            <person name="Palaniappan K."/>
            <person name="Land M."/>
            <person name="Hauser L."/>
            <person name="Ngatchou-Djao O.D."/>
            <person name="Rohde M."/>
            <person name="Pukall R."/>
            <person name="Spring S."/>
            <person name="Abt B."/>
            <person name="Goker M."/>
            <person name="Detter J.C."/>
            <person name="Woyke T."/>
            <person name="Bristow J."/>
            <person name="Markowitz V."/>
            <person name="Hugenholtz P."/>
            <person name="Eisen J.A."/>
            <person name="Kyrpides N.C."/>
            <person name="Klenk H.P."/>
            <person name="Lapidus A."/>
        </authorList>
    </citation>
    <scope>NUCLEOTIDE SEQUENCE [LARGE SCALE GENOMIC DNA]</scope>
    <source>
        <strain evidence="3">DSM 15567 / CIP 107919 / 50-1 BON</strain>
    </source>
</reference>
<reference evidence="3" key="1">
    <citation type="submission" date="2010-11" db="EMBL/GenBank/DDBJ databases">
        <title>The complete genome of Mahella australiensis DSM 15567.</title>
        <authorList>
            <consortium name="US DOE Joint Genome Institute (JGI-PGF)"/>
            <person name="Lucas S."/>
            <person name="Copeland A."/>
            <person name="Lapidus A."/>
            <person name="Bruce D."/>
            <person name="Goodwin L."/>
            <person name="Pitluck S."/>
            <person name="Kyrpides N."/>
            <person name="Mavromatis K."/>
            <person name="Pagani I."/>
            <person name="Ivanova N."/>
            <person name="Teshima H."/>
            <person name="Brettin T."/>
            <person name="Detter J.C."/>
            <person name="Han C."/>
            <person name="Tapia R."/>
            <person name="Land M."/>
            <person name="Hauser L."/>
            <person name="Markowitz V."/>
            <person name="Cheng J.-F."/>
            <person name="Hugenholtz P."/>
            <person name="Woyke T."/>
            <person name="Wu D."/>
            <person name="Spring S."/>
            <person name="Pukall R."/>
            <person name="Steenblock K."/>
            <person name="Schneider S."/>
            <person name="Klenk H.-P."/>
            <person name="Eisen J.A."/>
        </authorList>
    </citation>
    <scope>NUCLEOTIDE SEQUENCE [LARGE SCALE GENOMIC DNA]</scope>
    <source>
        <strain evidence="3">DSM 15567 / CIP 107919 / 50-1 BON</strain>
    </source>
</reference>
<evidence type="ECO:0000259" key="1">
    <source>
        <dbReference type="Pfam" id="PF01726"/>
    </source>
</evidence>
<dbReference type="GO" id="GO:0006508">
    <property type="term" value="P:proteolysis"/>
    <property type="evidence" value="ECO:0007669"/>
    <property type="project" value="InterPro"/>
</dbReference>
<dbReference type="AlphaFoldDB" id="F3ZWE1"/>
<dbReference type="GO" id="GO:0003677">
    <property type="term" value="F:DNA binding"/>
    <property type="evidence" value="ECO:0007669"/>
    <property type="project" value="UniProtKB-KW"/>
</dbReference>
<protein>
    <submittedName>
        <fullName evidence="2">LexA DNA-binding domain protein</fullName>
    </submittedName>
</protein>
<dbReference type="STRING" id="697281.Mahau_2386"/>
<feature type="domain" description="LexA repressor DNA-binding" evidence="1">
    <location>
        <begin position="1"/>
        <end position="64"/>
    </location>
</feature>
<dbReference type="Gene3D" id="1.10.10.10">
    <property type="entry name" value="Winged helix-like DNA-binding domain superfamily/Winged helix DNA-binding domain"/>
    <property type="match status" value="1"/>
</dbReference>
<dbReference type="EMBL" id="CP002360">
    <property type="protein sequence ID" value="AEE97550.1"/>
    <property type="molecule type" value="Genomic_DNA"/>
</dbReference>
<organism evidence="2 3">
    <name type="scientific">Mahella australiensis (strain DSM 15567 / CIP 107919 / 50-1 BON)</name>
    <dbReference type="NCBI Taxonomy" id="697281"/>
    <lineage>
        <taxon>Bacteria</taxon>
        <taxon>Bacillati</taxon>
        <taxon>Bacillota</taxon>
        <taxon>Clostridia</taxon>
        <taxon>Thermoanaerobacterales</taxon>
        <taxon>Thermoanaerobacterales Family IV. Incertae Sedis</taxon>
        <taxon>Mahella</taxon>
    </lineage>
</organism>
<evidence type="ECO:0000313" key="3">
    <source>
        <dbReference type="Proteomes" id="UP000008457"/>
    </source>
</evidence>
<dbReference type="GO" id="GO:0004252">
    <property type="term" value="F:serine-type endopeptidase activity"/>
    <property type="evidence" value="ECO:0007669"/>
    <property type="project" value="InterPro"/>
</dbReference>
<keyword evidence="3" id="KW-1185">Reference proteome</keyword>
<dbReference type="HOGENOM" id="CLU_066192_57_1_9"/>
<dbReference type="PANTHER" id="PTHR33516">
    <property type="entry name" value="LEXA REPRESSOR"/>
    <property type="match status" value="1"/>
</dbReference>
<sequence length="71" mass="7907">MSELTENQQKVLEVIKEFQAEHGYPPTIDEMAGMIGKSKSTIYGYLIRLEKAKAIRRKAASPRAIEIVATG</sequence>
<dbReference type="InterPro" id="IPR036388">
    <property type="entry name" value="WH-like_DNA-bd_sf"/>
</dbReference>
<dbReference type="RefSeq" id="WP_013781976.1">
    <property type="nucleotide sequence ID" value="NC_015520.1"/>
</dbReference>
<proteinExistence type="predicted"/>
<dbReference type="OrthoDB" id="1956263at2"/>
<gene>
    <name evidence="2" type="ordered locus">Mahau_2386</name>
</gene>
<dbReference type="KEGG" id="mas:Mahau_2386"/>
<dbReference type="Pfam" id="PF01726">
    <property type="entry name" value="LexA_DNA_bind"/>
    <property type="match status" value="1"/>
</dbReference>
<dbReference type="SUPFAM" id="SSF46785">
    <property type="entry name" value="Winged helix' DNA-binding domain"/>
    <property type="match status" value="1"/>
</dbReference>
<keyword evidence="2" id="KW-0238">DNA-binding</keyword>
<accession>F3ZWE1</accession>
<dbReference type="InterPro" id="IPR036390">
    <property type="entry name" value="WH_DNA-bd_sf"/>
</dbReference>
<dbReference type="eggNOG" id="COG1974">
    <property type="taxonomic scope" value="Bacteria"/>
</dbReference>
<evidence type="ECO:0000313" key="2">
    <source>
        <dbReference type="EMBL" id="AEE97550.1"/>
    </source>
</evidence>
<dbReference type="Proteomes" id="UP000008457">
    <property type="component" value="Chromosome"/>
</dbReference>
<dbReference type="InterPro" id="IPR050077">
    <property type="entry name" value="LexA_repressor"/>
</dbReference>
<dbReference type="PANTHER" id="PTHR33516:SF2">
    <property type="entry name" value="LEXA REPRESSOR-RELATED"/>
    <property type="match status" value="1"/>
</dbReference>
<name>F3ZWE1_MAHA5</name>
<dbReference type="InterPro" id="IPR006199">
    <property type="entry name" value="LexA_DNA-bd_dom"/>
</dbReference>